<sequence length="80" mass="9116">MEILLWLLPAALVTGLAMVWAAWVGRERPERERTQAEQDRFAEAILRPLPPAARNRPRPRERSTGVAVRRTSSDPTRRSA</sequence>
<dbReference type="Proteomes" id="UP000277094">
    <property type="component" value="Unassembled WGS sequence"/>
</dbReference>
<accession>A0A3N0DXJ9</accession>
<reference evidence="2 3" key="1">
    <citation type="submission" date="2018-11" db="EMBL/GenBank/DDBJ databases">
        <authorList>
            <person name="Li F."/>
        </authorList>
    </citation>
    <scope>NUCLEOTIDE SEQUENCE [LARGE SCALE GENOMIC DNA]</scope>
    <source>
        <strain evidence="2 3">KIS18-7</strain>
    </source>
</reference>
<name>A0A3N0DXJ9_9ACTN</name>
<evidence type="ECO:0000313" key="2">
    <source>
        <dbReference type="EMBL" id="RNL80226.1"/>
    </source>
</evidence>
<keyword evidence="3" id="KW-1185">Reference proteome</keyword>
<dbReference type="EMBL" id="RJSG01000002">
    <property type="protein sequence ID" value="RNL80226.1"/>
    <property type="molecule type" value="Genomic_DNA"/>
</dbReference>
<feature type="compositionally biased region" description="Basic and acidic residues" evidence="1">
    <location>
        <begin position="71"/>
        <end position="80"/>
    </location>
</feature>
<gene>
    <name evidence="2" type="ORF">EFL95_15125</name>
</gene>
<dbReference type="OrthoDB" id="3785987at2"/>
<organism evidence="2 3">
    <name type="scientific">Nocardioides marmorisolisilvae</name>
    <dbReference type="NCBI Taxonomy" id="1542737"/>
    <lineage>
        <taxon>Bacteria</taxon>
        <taxon>Bacillati</taxon>
        <taxon>Actinomycetota</taxon>
        <taxon>Actinomycetes</taxon>
        <taxon>Propionibacteriales</taxon>
        <taxon>Nocardioidaceae</taxon>
        <taxon>Nocardioides</taxon>
    </lineage>
</organism>
<dbReference type="AlphaFoldDB" id="A0A3N0DXJ9"/>
<dbReference type="RefSeq" id="WP_123234727.1">
    <property type="nucleotide sequence ID" value="NZ_RJSG01000002.1"/>
</dbReference>
<evidence type="ECO:0000256" key="1">
    <source>
        <dbReference type="SAM" id="MobiDB-lite"/>
    </source>
</evidence>
<evidence type="ECO:0000313" key="3">
    <source>
        <dbReference type="Proteomes" id="UP000277094"/>
    </source>
</evidence>
<protein>
    <submittedName>
        <fullName evidence="2">Uncharacterized protein</fullName>
    </submittedName>
</protein>
<feature type="region of interest" description="Disordered" evidence="1">
    <location>
        <begin position="47"/>
        <end position="80"/>
    </location>
</feature>
<comment type="caution">
    <text evidence="2">The sequence shown here is derived from an EMBL/GenBank/DDBJ whole genome shotgun (WGS) entry which is preliminary data.</text>
</comment>
<proteinExistence type="predicted"/>